<dbReference type="Proteomes" id="UP000693672">
    <property type="component" value="Unassembled WGS sequence"/>
</dbReference>
<feature type="transmembrane region" description="Helical" evidence="1">
    <location>
        <begin position="7"/>
        <end position="30"/>
    </location>
</feature>
<evidence type="ECO:0000313" key="2">
    <source>
        <dbReference type="EMBL" id="CAG7602792.1"/>
    </source>
</evidence>
<evidence type="ECO:0000313" key="3">
    <source>
        <dbReference type="Proteomes" id="UP000693672"/>
    </source>
</evidence>
<dbReference type="EMBL" id="CAJVAS010000002">
    <property type="protein sequence ID" value="CAG7602792.1"/>
    <property type="molecule type" value="Genomic_DNA"/>
</dbReference>
<comment type="caution">
    <text evidence="2">The sequence shown here is derived from an EMBL/GenBank/DDBJ whole genome shotgun (WGS) entry which is preliminary data.</text>
</comment>
<organism evidence="2 3">
    <name type="scientific">Paenibacillus solanacearum</name>
    <dbReference type="NCBI Taxonomy" id="2048548"/>
    <lineage>
        <taxon>Bacteria</taxon>
        <taxon>Bacillati</taxon>
        <taxon>Bacillota</taxon>
        <taxon>Bacilli</taxon>
        <taxon>Bacillales</taxon>
        <taxon>Paenibacillaceae</taxon>
        <taxon>Paenibacillus</taxon>
    </lineage>
</organism>
<reference evidence="2" key="1">
    <citation type="submission" date="2021-06" db="EMBL/GenBank/DDBJ databases">
        <authorList>
            <person name="Criscuolo A."/>
        </authorList>
    </citation>
    <scope>NUCLEOTIDE SEQUENCE</scope>
    <source>
        <strain evidence="2">CIP111600</strain>
    </source>
</reference>
<keyword evidence="3" id="KW-1185">Reference proteome</keyword>
<proteinExistence type="predicted"/>
<dbReference type="AlphaFoldDB" id="A0A916JUI5"/>
<dbReference type="RefSeq" id="WP_218090379.1">
    <property type="nucleotide sequence ID" value="NZ_CAJVAS010000002.1"/>
</dbReference>
<feature type="transmembrane region" description="Helical" evidence="1">
    <location>
        <begin position="36"/>
        <end position="54"/>
    </location>
</feature>
<keyword evidence="1" id="KW-1133">Transmembrane helix</keyword>
<keyword evidence="1" id="KW-0472">Membrane</keyword>
<accession>A0A916JUI5</accession>
<keyword evidence="1" id="KW-0812">Transmembrane</keyword>
<gene>
    <name evidence="2" type="ORF">PAESOLCIP111_00539</name>
</gene>
<sequence length="140" mass="15362">MIGSIRWNFIVGGVAFIFTFLLSMSSNIWLTTFLRSLYSFVFLFVLVFGFRYLLGTFAGLNGLPVLDNETSDAEEGKGTAVDALTPDEEEELHHLLKQSMNANGASPGVEFSPLNPPKLTTKGVAGPEDLAQVVRRMSEE</sequence>
<protein>
    <submittedName>
        <fullName evidence="2">Uncharacterized protein</fullName>
    </submittedName>
</protein>
<name>A0A916JUI5_9BACL</name>
<evidence type="ECO:0000256" key="1">
    <source>
        <dbReference type="SAM" id="Phobius"/>
    </source>
</evidence>